<keyword evidence="3" id="KW-1185">Reference proteome</keyword>
<proteinExistence type="predicted"/>
<comment type="caution">
    <text evidence="2">The sequence shown here is derived from an EMBL/GenBank/DDBJ whole genome shotgun (WGS) entry which is preliminary data.</text>
</comment>
<evidence type="ECO:0000313" key="2">
    <source>
        <dbReference type="EMBL" id="KAK4459806.1"/>
    </source>
</evidence>
<name>A0AAV9HFZ3_9PEZI</name>
<dbReference type="AlphaFoldDB" id="A0AAV9HFZ3"/>
<gene>
    <name evidence="2" type="ORF">QBC42DRAFT_254048</name>
</gene>
<accession>A0AAV9HFZ3</accession>
<evidence type="ECO:0000313" key="3">
    <source>
        <dbReference type="Proteomes" id="UP001321749"/>
    </source>
</evidence>
<evidence type="ECO:0000256" key="1">
    <source>
        <dbReference type="SAM" id="MobiDB-lite"/>
    </source>
</evidence>
<dbReference type="PANTHER" id="PTHR33488">
    <property type="entry name" value="ZGC:162509"/>
    <property type="match status" value="1"/>
</dbReference>
<reference evidence="2" key="1">
    <citation type="journal article" date="2023" name="Mol. Phylogenet. Evol.">
        <title>Genome-scale phylogeny and comparative genomics of the fungal order Sordariales.</title>
        <authorList>
            <person name="Hensen N."/>
            <person name="Bonometti L."/>
            <person name="Westerberg I."/>
            <person name="Brannstrom I.O."/>
            <person name="Guillou S."/>
            <person name="Cros-Aarteil S."/>
            <person name="Calhoun S."/>
            <person name="Haridas S."/>
            <person name="Kuo A."/>
            <person name="Mondo S."/>
            <person name="Pangilinan J."/>
            <person name="Riley R."/>
            <person name="LaButti K."/>
            <person name="Andreopoulos B."/>
            <person name="Lipzen A."/>
            <person name="Chen C."/>
            <person name="Yan M."/>
            <person name="Daum C."/>
            <person name="Ng V."/>
            <person name="Clum A."/>
            <person name="Steindorff A."/>
            <person name="Ohm R.A."/>
            <person name="Martin F."/>
            <person name="Silar P."/>
            <person name="Natvig D.O."/>
            <person name="Lalanne C."/>
            <person name="Gautier V."/>
            <person name="Ament-Velasquez S.L."/>
            <person name="Kruys A."/>
            <person name="Hutchinson M.I."/>
            <person name="Powell A.J."/>
            <person name="Barry K."/>
            <person name="Miller A.N."/>
            <person name="Grigoriev I.V."/>
            <person name="Debuchy R."/>
            <person name="Gladieux P."/>
            <person name="Hiltunen Thoren M."/>
            <person name="Johannesson H."/>
        </authorList>
    </citation>
    <scope>NUCLEOTIDE SEQUENCE</scope>
    <source>
        <strain evidence="2">PSN324</strain>
    </source>
</reference>
<dbReference type="Proteomes" id="UP001321749">
    <property type="component" value="Unassembled WGS sequence"/>
</dbReference>
<sequence>MDRIQIISRRVCDKPIFLAFQRLGLWNKDDDRPQDFRDDLIAFNNDAKLCASLATETCKAFTKWRLMVEELHACTEAESGRTATSIQEAEATKTDESVNKVQATSTSVAKKDAESQVKKTEEALKHGAKCLDTVADKNPRALEHLVTTSSTTCTVSAPVPVVIVSVNSAAIITGAQSPSPSASPEQGLNAAVTCSLAATNGTALQLNIATQPVQIAKPTVIVKQDVHNSAVTSQARTVAAMPEIQENLRRLQDQRKTLDDIKAVLHSCTPVLNDLSDQMSKLEQIFTGLSTVINANTMVRAVEFDAALAKAKSLFTANGRLKINDATKETIFTATLQLKAYLTLLQDVSSMHDKVGKPYARKALERLTELSKGAIDGSMAGEMQSRLVEYMGQSGAAVAETVKEKQEEISANVRDRIKWAAQKARKAKEAVRQKALVIDEVAKQAVKAGAGRKC</sequence>
<feature type="region of interest" description="Disordered" evidence="1">
    <location>
        <begin position="79"/>
        <end position="100"/>
    </location>
</feature>
<reference evidence="2" key="2">
    <citation type="submission" date="2023-06" db="EMBL/GenBank/DDBJ databases">
        <authorList>
            <consortium name="Lawrence Berkeley National Laboratory"/>
            <person name="Mondo S.J."/>
            <person name="Hensen N."/>
            <person name="Bonometti L."/>
            <person name="Westerberg I."/>
            <person name="Brannstrom I.O."/>
            <person name="Guillou S."/>
            <person name="Cros-Aarteil S."/>
            <person name="Calhoun S."/>
            <person name="Haridas S."/>
            <person name="Kuo A."/>
            <person name="Pangilinan J."/>
            <person name="Riley R."/>
            <person name="Labutti K."/>
            <person name="Andreopoulos B."/>
            <person name="Lipzen A."/>
            <person name="Chen C."/>
            <person name="Yanf M."/>
            <person name="Daum C."/>
            <person name="Ng V."/>
            <person name="Clum A."/>
            <person name="Steindorff A."/>
            <person name="Ohm R."/>
            <person name="Martin F."/>
            <person name="Silar P."/>
            <person name="Natvig D."/>
            <person name="Lalanne C."/>
            <person name="Gautier V."/>
            <person name="Ament-Velasquez S.L."/>
            <person name="Kruys A."/>
            <person name="Hutchinson M.I."/>
            <person name="Powell A.J."/>
            <person name="Barry K."/>
            <person name="Miller A.N."/>
            <person name="Grigoriev I.V."/>
            <person name="Debuchy R."/>
            <person name="Gladieux P."/>
            <person name="Thoren M.H."/>
            <person name="Johannesson H."/>
        </authorList>
    </citation>
    <scope>NUCLEOTIDE SEQUENCE</scope>
    <source>
        <strain evidence="2">PSN324</strain>
    </source>
</reference>
<organism evidence="2 3">
    <name type="scientific">Cladorrhinum samala</name>
    <dbReference type="NCBI Taxonomy" id="585594"/>
    <lineage>
        <taxon>Eukaryota</taxon>
        <taxon>Fungi</taxon>
        <taxon>Dikarya</taxon>
        <taxon>Ascomycota</taxon>
        <taxon>Pezizomycotina</taxon>
        <taxon>Sordariomycetes</taxon>
        <taxon>Sordariomycetidae</taxon>
        <taxon>Sordariales</taxon>
        <taxon>Podosporaceae</taxon>
        <taxon>Cladorrhinum</taxon>
    </lineage>
</organism>
<protein>
    <submittedName>
        <fullName evidence="2">Uncharacterized protein</fullName>
    </submittedName>
</protein>
<dbReference type="EMBL" id="MU865027">
    <property type="protein sequence ID" value="KAK4459806.1"/>
    <property type="molecule type" value="Genomic_DNA"/>
</dbReference>
<dbReference type="PANTHER" id="PTHR33488:SF2">
    <property type="entry name" value="EARLY ENDOSOME ANTIGEN 1-LIKE"/>
    <property type="match status" value="1"/>
</dbReference>